<evidence type="ECO:0000313" key="1">
    <source>
        <dbReference type="EMBL" id="MBW0541186.1"/>
    </source>
</evidence>
<dbReference type="AlphaFoldDB" id="A0A9Q3FJ33"/>
<gene>
    <name evidence="1" type="ORF">O181_080901</name>
</gene>
<organism evidence="1 2">
    <name type="scientific">Austropuccinia psidii MF-1</name>
    <dbReference type="NCBI Taxonomy" id="1389203"/>
    <lineage>
        <taxon>Eukaryota</taxon>
        <taxon>Fungi</taxon>
        <taxon>Dikarya</taxon>
        <taxon>Basidiomycota</taxon>
        <taxon>Pucciniomycotina</taxon>
        <taxon>Pucciniomycetes</taxon>
        <taxon>Pucciniales</taxon>
        <taxon>Sphaerophragmiaceae</taxon>
        <taxon>Austropuccinia</taxon>
    </lineage>
</organism>
<dbReference type="SUPFAM" id="SSF46689">
    <property type="entry name" value="Homeodomain-like"/>
    <property type="match status" value="1"/>
</dbReference>
<dbReference type="Proteomes" id="UP000765509">
    <property type="component" value="Unassembled WGS sequence"/>
</dbReference>
<dbReference type="Pfam" id="PF13384">
    <property type="entry name" value="HTH_23"/>
    <property type="match status" value="1"/>
</dbReference>
<comment type="caution">
    <text evidence="1">The sequence shown here is derived from an EMBL/GenBank/DDBJ whole genome shotgun (WGS) entry which is preliminary data.</text>
</comment>
<dbReference type="GO" id="GO:0003676">
    <property type="term" value="F:nucleic acid binding"/>
    <property type="evidence" value="ECO:0007669"/>
    <property type="project" value="InterPro"/>
</dbReference>
<reference evidence="1" key="1">
    <citation type="submission" date="2021-03" db="EMBL/GenBank/DDBJ databases">
        <title>Draft genome sequence of rust myrtle Austropuccinia psidii MF-1, a brazilian biotype.</title>
        <authorList>
            <person name="Quecine M.C."/>
            <person name="Pachon D.M.R."/>
            <person name="Bonatelli M.L."/>
            <person name="Correr F.H."/>
            <person name="Franceschini L.M."/>
            <person name="Leite T.F."/>
            <person name="Margarido G.R.A."/>
            <person name="Almeida C.A."/>
            <person name="Ferrarezi J.A."/>
            <person name="Labate C.A."/>
        </authorList>
    </citation>
    <scope>NUCLEOTIDE SEQUENCE</scope>
    <source>
        <strain evidence="1">MF-1</strain>
    </source>
</reference>
<keyword evidence="2" id="KW-1185">Reference proteome</keyword>
<dbReference type="InterPro" id="IPR036388">
    <property type="entry name" value="WH-like_DNA-bd_sf"/>
</dbReference>
<evidence type="ECO:0000313" key="2">
    <source>
        <dbReference type="Proteomes" id="UP000765509"/>
    </source>
</evidence>
<accession>A0A9Q3FJ33</accession>
<proteinExistence type="predicted"/>
<dbReference type="InterPro" id="IPR036397">
    <property type="entry name" value="RNaseH_sf"/>
</dbReference>
<name>A0A9Q3FJ33_9BASI</name>
<dbReference type="InterPro" id="IPR009057">
    <property type="entry name" value="Homeodomain-like_sf"/>
</dbReference>
<dbReference type="Gene3D" id="1.10.10.10">
    <property type="entry name" value="Winged helix-like DNA-binding domain superfamily/Winged helix DNA-binding domain"/>
    <property type="match status" value="1"/>
</dbReference>
<dbReference type="Gene3D" id="3.30.420.10">
    <property type="entry name" value="Ribonuclease H-like superfamily/Ribonuclease H"/>
    <property type="match status" value="1"/>
</dbReference>
<protein>
    <submittedName>
        <fullName evidence="1">Uncharacterized protein</fullName>
    </submittedName>
</protein>
<sequence>MAPYHSAGIRGQIVGMHDSGASIHTIAQHLEVPPTTVHNTIRRYQERGHLKSLPIPVDVSINTLCKAIHELGKQSCIAVKKNYLSPQHMQRLLDLARAHLHWTPVTQRRIWRSINQKYDLESMAVNHHSGHCSIMVWGALCGPIQSELILMPPGQRRAVDFIENVYEPALLPFMDELVKVGVSEDREELTLMEDRAPMHTEISSQQWQEEN</sequence>
<dbReference type="EMBL" id="AVOT02045858">
    <property type="protein sequence ID" value="MBW0541186.1"/>
    <property type="molecule type" value="Genomic_DNA"/>
</dbReference>